<dbReference type="EMBL" id="CP002373">
    <property type="protein sequence ID" value="ADT85238.1"/>
    <property type="molecule type" value="Genomic_DNA"/>
</dbReference>
<dbReference type="HOGENOM" id="CLU_1615389_0_0_2"/>
<sequence>MEVVQTQIVGFLKPAMKSPTEEPKVEFRTALEFEAIAERKRRAFEKWHPIIKKTEFLVIREHLRAKDVYGKDYIEKVLNVQFLAEILENYKVKAQIIIYEAYFEVKFFHHLSKVKYRKIVQEINRVTLQELNERAQWDKKEKVLKVPRVKEKPIDELMEVEIDF</sequence>
<reference evidence="1 2" key="1">
    <citation type="journal article" date="2011" name="J. Bacteriol.">
        <title>Complete genome sequence of the hyperthermophilic, piezophilic, heterotrophic, and carboxydotrophic archaeon Thermococcus barophilus MP.</title>
        <authorList>
            <person name="Vannier P."/>
            <person name="Marteinsson V.T."/>
            <person name="Fridjonsson O.H."/>
            <person name="Oger P."/>
            <person name="Jebbar M."/>
        </authorList>
    </citation>
    <scope>NUCLEOTIDE SEQUENCE [LARGE SCALE GENOMIC DNA]</scope>
    <source>
        <strain evidence="2">DSM 11836 / MP</strain>
    </source>
</reference>
<geneLocation type="plasmid" evidence="1 2">
    <name>pTBMP1</name>
</geneLocation>
<name>F0LN99_THEBM</name>
<gene>
    <name evidence="1" type="ordered locus">TERMP_02265</name>
</gene>
<accession>F0LN99</accession>
<keyword evidence="1" id="KW-0614">Plasmid</keyword>
<evidence type="ECO:0000313" key="1">
    <source>
        <dbReference type="EMBL" id="ADT85238.1"/>
    </source>
</evidence>
<dbReference type="AlphaFoldDB" id="F0LN99"/>
<proteinExistence type="predicted"/>
<protein>
    <submittedName>
        <fullName evidence="1">Uncharacterized protein</fullName>
    </submittedName>
</protein>
<dbReference type="PATRIC" id="fig|391623.17.peg.2259"/>
<organism evidence="1 2">
    <name type="scientific">Thermococcus barophilus (strain DSM 11836 / MP)</name>
    <dbReference type="NCBI Taxonomy" id="391623"/>
    <lineage>
        <taxon>Archaea</taxon>
        <taxon>Methanobacteriati</taxon>
        <taxon>Methanobacteriota</taxon>
        <taxon>Thermococci</taxon>
        <taxon>Thermococcales</taxon>
        <taxon>Thermococcaceae</taxon>
        <taxon>Thermococcus</taxon>
    </lineage>
</organism>
<evidence type="ECO:0000313" key="2">
    <source>
        <dbReference type="Proteomes" id="UP000007478"/>
    </source>
</evidence>
<dbReference type="Proteomes" id="UP000007478">
    <property type="component" value="Plasmid pTBMP1"/>
</dbReference>
<keyword evidence="2" id="KW-1185">Reference proteome</keyword>
<dbReference type="KEGG" id="tba:TERMP_02265"/>